<name>A0A168R738_ABSGL</name>
<dbReference type="EMBL" id="LT554540">
    <property type="protein sequence ID" value="SAM06212.1"/>
    <property type="molecule type" value="Genomic_DNA"/>
</dbReference>
<accession>A0A168R738</accession>
<sequence length="89" mass="9501">MSAQAPKRYGDYVDSGGTSSKTTDEGADNMNESNEDSNERDEGSNEINEESDEAELPSIGDLNKKKKKGTVCCPGNVCSTPLPYADLPP</sequence>
<protein>
    <submittedName>
        <fullName evidence="2">Uncharacterized protein</fullName>
    </submittedName>
</protein>
<evidence type="ECO:0000313" key="3">
    <source>
        <dbReference type="Proteomes" id="UP000078561"/>
    </source>
</evidence>
<gene>
    <name evidence="2" type="primary">ABSGL_12094.1 scaffold 12613</name>
</gene>
<dbReference type="Proteomes" id="UP000078561">
    <property type="component" value="Unassembled WGS sequence"/>
</dbReference>
<reference evidence="2" key="1">
    <citation type="submission" date="2016-04" db="EMBL/GenBank/DDBJ databases">
        <authorList>
            <person name="Evans L.H."/>
            <person name="Alamgir A."/>
            <person name="Owens N."/>
            <person name="Weber N.D."/>
            <person name="Virtaneva K."/>
            <person name="Barbian K."/>
            <person name="Babar A."/>
            <person name="Rosenke K."/>
        </authorList>
    </citation>
    <scope>NUCLEOTIDE SEQUENCE [LARGE SCALE GENOMIC DNA]</scope>
    <source>
        <strain evidence="2">CBS 101.48</strain>
    </source>
</reference>
<evidence type="ECO:0000313" key="2">
    <source>
        <dbReference type="EMBL" id="SAM06212.1"/>
    </source>
</evidence>
<dbReference type="InParanoid" id="A0A168R738"/>
<dbReference type="AlphaFoldDB" id="A0A168R738"/>
<feature type="region of interest" description="Disordered" evidence="1">
    <location>
        <begin position="1"/>
        <end position="70"/>
    </location>
</feature>
<organism evidence="2">
    <name type="scientific">Absidia glauca</name>
    <name type="common">Pin mould</name>
    <dbReference type="NCBI Taxonomy" id="4829"/>
    <lineage>
        <taxon>Eukaryota</taxon>
        <taxon>Fungi</taxon>
        <taxon>Fungi incertae sedis</taxon>
        <taxon>Mucoromycota</taxon>
        <taxon>Mucoromycotina</taxon>
        <taxon>Mucoromycetes</taxon>
        <taxon>Mucorales</taxon>
        <taxon>Cunninghamellaceae</taxon>
        <taxon>Absidia</taxon>
    </lineage>
</organism>
<proteinExistence type="predicted"/>
<evidence type="ECO:0000256" key="1">
    <source>
        <dbReference type="SAM" id="MobiDB-lite"/>
    </source>
</evidence>
<keyword evidence="3" id="KW-1185">Reference proteome</keyword>